<evidence type="ECO:0000256" key="1">
    <source>
        <dbReference type="ARBA" id="ARBA00023242"/>
    </source>
</evidence>
<feature type="region of interest" description="Disordered" evidence="2">
    <location>
        <begin position="439"/>
        <end position="468"/>
    </location>
</feature>
<feature type="compositionally biased region" description="Basic and acidic residues" evidence="2">
    <location>
        <begin position="439"/>
        <end position="461"/>
    </location>
</feature>
<dbReference type="CDD" id="cd22701">
    <property type="entry name" value="FHA_FKH1-like"/>
    <property type="match status" value="1"/>
</dbReference>
<evidence type="ECO:0000259" key="3">
    <source>
        <dbReference type="PROSITE" id="PS50006"/>
    </source>
</evidence>
<dbReference type="InterPro" id="IPR045178">
    <property type="entry name" value="Fhl1/FHA1"/>
</dbReference>
<dbReference type="PANTHER" id="PTHR21712:SF29">
    <property type="entry name" value="PRE-RRNA-PROCESSING PROTEIN FHL1"/>
    <property type="match status" value="1"/>
</dbReference>
<dbReference type="PROSITE" id="PS50006">
    <property type="entry name" value="FHA_DOMAIN"/>
    <property type="match status" value="1"/>
</dbReference>
<dbReference type="GO" id="GO:0060962">
    <property type="term" value="P:regulation of ribosomal protein gene transcription by RNA polymerase II"/>
    <property type="evidence" value="ECO:0007669"/>
    <property type="project" value="InterPro"/>
</dbReference>
<feature type="region of interest" description="Disordered" evidence="2">
    <location>
        <begin position="303"/>
        <end position="334"/>
    </location>
</feature>
<gene>
    <name evidence="4" type="ORF">INT47_008936</name>
</gene>
<feature type="domain" description="FHA" evidence="3">
    <location>
        <begin position="52"/>
        <end position="116"/>
    </location>
</feature>
<dbReference type="Pfam" id="PF00498">
    <property type="entry name" value="FHA"/>
    <property type="match status" value="1"/>
</dbReference>
<dbReference type="InterPro" id="IPR000253">
    <property type="entry name" value="FHA_dom"/>
</dbReference>
<dbReference type="OrthoDB" id="5954824at2759"/>
<organism evidence="4 5">
    <name type="scientific">Mucor saturninus</name>
    <dbReference type="NCBI Taxonomy" id="64648"/>
    <lineage>
        <taxon>Eukaryota</taxon>
        <taxon>Fungi</taxon>
        <taxon>Fungi incertae sedis</taxon>
        <taxon>Mucoromycota</taxon>
        <taxon>Mucoromycotina</taxon>
        <taxon>Mucoromycetes</taxon>
        <taxon>Mucorales</taxon>
        <taxon>Mucorineae</taxon>
        <taxon>Mucoraceae</taxon>
        <taxon>Mucor</taxon>
    </lineage>
</organism>
<name>A0A8H7R1Q9_9FUNG</name>
<reference evidence="4" key="1">
    <citation type="submission" date="2020-12" db="EMBL/GenBank/DDBJ databases">
        <title>Metabolic potential, ecology and presence of endohyphal bacteria is reflected in genomic diversity of Mucoromycotina.</title>
        <authorList>
            <person name="Muszewska A."/>
            <person name="Okrasinska A."/>
            <person name="Steczkiewicz K."/>
            <person name="Drgas O."/>
            <person name="Orlowska M."/>
            <person name="Perlinska-Lenart U."/>
            <person name="Aleksandrzak-Piekarczyk T."/>
            <person name="Szatraj K."/>
            <person name="Zielenkiewicz U."/>
            <person name="Pilsyk S."/>
            <person name="Malc E."/>
            <person name="Mieczkowski P."/>
            <person name="Kruszewska J.S."/>
            <person name="Biernat P."/>
            <person name="Pawlowska J."/>
        </authorList>
    </citation>
    <scope>NUCLEOTIDE SEQUENCE</scope>
    <source>
        <strain evidence="4">WA0000017839</strain>
    </source>
</reference>
<dbReference type="SUPFAM" id="SSF49879">
    <property type="entry name" value="SMAD/FHA domain"/>
    <property type="match status" value="1"/>
</dbReference>
<sequence>FNNSELSKGFHLLTESSHTVKVNTPSVPPNSAHLYPRLAGSNWTSYLTQPSIILGRSGTAVRSTRQTPAQAQVDLDFGSSKAISRKHCEIRFSYSRDRWELYVHSRNGVKLNQIMKKPHDKPNVLKTGALIEICNTSFIFFLPSNYIKPTYQDKNQSSASTPENNTEDNSLDHELEIALIQIFEDTGSLNTTEILERVKHCYTKPVEKESILHLLVLSPRFQLAPSSISMSSKDADSVKWILIPLTTNLIGADGMYDKDEMSINAPTSNTKSAPILEKDKNHVVRLDSNDDMSIVSTPVAGHDSQPFSVMSHSNHDDMSIASPSGDVSDGQPISWKDIQPFKVRSYSDNDNMSISTSGNGVLPDEDSTKNVPSGISISLSRFFDKEDGWSLFMQSHDDTHTEANGPNQPISQTPTIFRAMSIESMYSVWSNGTSYAGDAVEHGERPNKRLKSVEKDGEGMNKDMGWGA</sequence>
<dbReference type="EMBL" id="JAEPRD010000056">
    <property type="protein sequence ID" value="KAG2202904.1"/>
    <property type="molecule type" value="Genomic_DNA"/>
</dbReference>
<protein>
    <recommendedName>
        <fullName evidence="3">FHA domain-containing protein</fullName>
    </recommendedName>
</protein>
<keyword evidence="1" id="KW-0539">Nucleus</keyword>
<dbReference type="PANTHER" id="PTHR21712">
    <property type="entry name" value="PRE-RRNA-PROCESSING PROTEIN FHL1"/>
    <property type="match status" value="1"/>
</dbReference>
<proteinExistence type="predicted"/>
<dbReference type="GO" id="GO:0005634">
    <property type="term" value="C:nucleus"/>
    <property type="evidence" value="ECO:0007669"/>
    <property type="project" value="TreeGrafter"/>
</dbReference>
<evidence type="ECO:0000256" key="2">
    <source>
        <dbReference type="SAM" id="MobiDB-lite"/>
    </source>
</evidence>
<dbReference type="Proteomes" id="UP000603453">
    <property type="component" value="Unassembled WGS sequence"/>
</dbReference>
<accession>A0A8H7R1Q9</accession>
<dbReference type="Gene3D" id="2.60.200.20">
    <property type="match status" value="1"/>
</dbReference>
<evidence type="ECO:0000313" key="4">
    <source>
        <dbReference type="EMBL" id="KAG2202904.1"/>
    </source>
</evidence>
<comment type="caution">
    <text evidence="4">The sequence shown here is derived from an EMBL/GenBank/DDBJ whole genome shotgun (WGS) entry which is preliminary data.</text>
</comment>
<dbReference type="GO" id="GO:0043565">
    <property type="term" value="F:sequence-specific DNA binding"/>
    <property type="evidence" value="ECO:0007669"/>
    <property type="project" value="TreeGrafter"/>
</dbReference>
<evidence type="ECO:0000313" key="5">
    <source>
        <dbReference type="Proteomes" id="UP000603453"/>
    </source>
</evidence>
<dbReference type="AlphaFoldDB" id="A0A8H7R1Q9"/>
<keyword evidence="5" id="KW-1185">Reference proteome</keyword>
<dbReference type="InterPro" id="IPR008984">
    <property type="entry name" value="SMAD_FHA_dom_sf"/>
</dbReference>
<feature type="non-terminal residue" evidence="4">
    <location>
        <position position="1"/>
    </location>
</feature>